<dbReference type="SUPFAM" id="SSF53167">
    <property type="entry name" value="Purine and uridine phosphorylases"/>
    <property type="match status" value="1"/>
</dbReference>
<dbReference type="Proteomes" id="UP000463857">
    <property type="component" value="Chromosome"/>
</dbReference>
<dbReference type="EC" id="2.4.2.3" evidence="1"/>
<dbReference type="GO" id="GO:0009116">
    <property type="term" value="P:nucleoside metabolic process"/>
    <property type="evidence" value="ECO:0007669"/>
    <property type="project" value="InterPro"/>
</dbReference>
<evidence type="ECO:0000256" key="2">
    <source>
        <dbReference type="ARBA" id="ARBA00021980"/>
    </source>
</evidence>
<dbReference type="GO" id="GO:0005829">
    <property type="term" value="C:cytosol"/>
    <property type="evidence" value="ECO:0007669"/>
    <property type="project" value="TreeGrafter"/>
</dbReference>
<dbReference type="Gene3D" id="3.40.50.1580">
    <property type="entry name" value="Nucleoside phosphorylase domain"/>
    <property type="match status" value="1"/>
</dbReference>
<evidence type="ECO:0000256" key="3">
    <source>
        <dbReference type="ARBA" id="ARBA00048447"/>
    </source>
</evidence>
<gene>
    <name evidence="5" type="ORF">EK0264_16900</name>
</gene>
<dbReference type="KEGG" id="eke:EK0264_16900"/>
<evidence type="ECO:0000259" key="4">
    <source>
        <dbReference type="Pfam" id="PF01048"/>
    </source>
</evidence>
<dbReference type="OrthoDB" id="9782889at2"/>
<protein>
    <recommendedName>
        <fullName evidence="2">Uridine phosphorylase</fullName>
        <ecNumber evidence="1">2.4.2.3</ecNumber>
    </recommendedName>
</protein>
<dbReference type="PANTHER" id="PTHR43691:SF11">
    <property type="entry name" value="FI09636P-RELATED"/>
    <property type="match status" value="1"/>
</dbReference>
<dbReference type="InParanoid" id="A0A7L4YRB8"/>
<evidence type="ECO:0000313" key="5">
    <source>
        <dbReference type="EMBL" id="QHC01791.1"/>
    </source>
</evidence>
<dbReference type="InterPro" id="IPR000845">
    <property type="entry name" value="Nucleoside_phosphorylase_d"/>
</dbReference>
<comment type="catalytic activity">
    <reaction evidence="3">
        <text>uridine + phosphate = alpha-D-ribose 1-phosphate + uracil</text>
        <dbReference type="Rhea" id="RHEA:24388"/>
        <dbReference type="ChEBI" id="CHEBI:16704"/>
        <dbReference type="ChEBI" id="CHEBI:17568"/>
        <dbReference type="ChEBI" id="CHEBI:43474"/>
        <dbReference type="ChEBI" id="CHEBI:57720"/>
        <dbReference type="EC" id="2.4.2.3"/>
    </reaction>
</comment>
<dbReference type="CDD" id="cd17767">
    <property type="entry name" value="UP_EcUdp-like"/>
    <property type="match status" value="1"/>
</dbReference>
<dbReference type="GO" id="GO:0004850">
    <property type="term" value="F:uridine phosphorylase activity"/>
    <property type="evidence" value="ECO:0007669"/>
    <property type="project" value="UniProtKB-EC"/>
</dbReference>
<reference evidence="5 6" key="1">
    <citation type="journal article" date="2018" name="Int. J. Syst. Evol. Microbiol.">
        <title>Epidermidibacterium keratini gen. nov., sp. nov., a member of the family Sporichthyaceae, isolated from keratin epidermis.</title>
        <authorList>
            <person name="Lee D.G."/>
            <person name="Trujillo M.E."/>
            <person name="Kang S."/>
            <person name="Nam J.J."/>
            <person name="Kim Y.J."/>
        </authorList>
    </citation>
    <scope>NUCLEOTIDE SEQUENCE [LARGE SCALE GENOMIC DNA]</scope>
    <source>
        <strain evidence="5 6">EPI-7</strain>
    </source>
</reference>
<proteinExistence type="predicted"/>
<dbReference type="PANTHER" id="PTHR43691">
    <property type="entry name" value="URIDINE PHOSPHORYLASE"/>
    <property type="match status" value="1"/>
</dbReference>
<sequence>MTDQPLTGLPASGLPDRALVVGDPERAAAVAEQLTDMRPIARRREFHTYLGSWRGESVLVSSHGVGSPGAQCLFEELAEGGVSTIVRLGTTGALQPGIEDGDLVIADACIRDDGVTVQLIPPSYPAAASPEIVLALQEAAVARGAAFHRGIVWTRAAFYPDLVDLGLERYVEAGVLSIEMELSALLVFAARRRLRAGGVLVVDGAAADGLRDGDGYNPHREVVADGVRAGVGVALDALVAVSR</sequence>
<dbReference type="AlphaFoldDB" id="A0A7L4YRB8"/>
<evidence type="ECO:0000313" key="6">
    <source>
        <dbReference type="Proteomes" id="UP000463857"/>
    </source>
</evidence>
<organism evidence="5 6">
    <name type="scientific">Epidermidibacterium keratini</name>
    <dbReference type="NCBI Taxonomy" id="1891644"/>
    <lineage>
        <taxon>Bacteria</taxon>
        <taxon>Bacillati</taxon>
        <taxon>Actinomycetota</taxon>
        <taxon>Actinomycetes</taxon>
        <taxon>Sporichthyales</taxon>
        <taxon>Sporichthyaceae</taxon>
        <taxon>Epidermidibacterium</taxon>
    </lineage>
</organism>
<dbReference type="Pfam" id="PF01048">
    <property type="entry name" value="PNP_UDP_1"/>
    <property type="match status" value="1"/>
</dbReference>
<dbReference type="InterPro" id="IPR035994">
    <property type="entry name" value="Nucleoside_phosphorylase_sf"/>
</dbReference>
<dbReference type="EMBL" id="CP047156">
    <property type="protein sequence ID" value="QHC01791.1"/>
    <property type="molecule type" value="Genomic_DNA"/>
</dbReference>
<feature type="domain" description="Nucleoside phosphorylase" evidence="4">
    <location>
        <begin position="17"/>
        <end position="217"/>
    </location>
</feature>
<accession>A0A7L4YRB8</accession>
<name>A0A7L4YRB8_9ACTN</name>
<keyword evidence="6" id="KW-1185">Reference proteome</keyword>
<evidence type="ECO:0000256" key="1">
    <source>
        <dbReference type="ARBA" id="ARBA00011888"/>
    </source>
</evidence>